<dbReference type="Pfam" id="PF17975">
    <property type="entry name" value="RNR_Alpha"/>
    <property type="match status" value="1"/>
</dbReference>
<dbReference type="SUPFAM" id="SSF51998">
    <property type="entry name" value="PFL-like glycyl radical enzymes"/>
    <property type="match status" value="2"/>
</dbReference>
<accession>A0A6H1ZZY2</accession>
<dbReference type="GO" id="GO:0016539">
    <property type="term" value="P:intein-mediated protein splicing"/>
    <property type="evidence" value="ECO:0007669"/>
    <property type="project" value="InterPro"/>
</dbReference>
<dbReference type="InterPro" id="IPR006142">
    <property type="entry name" value="INTEIN"/>
</dbReference>
<comment type="cofactor">
    <cofactor evidence="1">
        <name>adenosylcob(III)alamin</name>
        <dbReference type="ChEBI" id="CHEBI:18408"/>
    </cofactor>
</comment>
<evidence type="ECO:0000256" key="2">
    <source>
        <dbReference type="ARBA" id="ARBA00022628"/>
    </source>
</evidence>
<keyword evidence="6" id="KW-0540">Nuclease</keyword>
<dbReference type="GO" id="GO:0004519">
    <property type="term" value="F:endonuclease activity"/>
    <property type="evidence" value="ECO:0007669"/>
    <property type="project" value="UniProtKB-KW"/>
</dbReference>
<sequence>MSYARWNNKENRREEWNETVDRYRNYMINIIKDDKYKEEFNKACDMIMKLEIMPSMRALWTAGEALDRDNLAAYNCSYVTISNKKVFSEILYILMCGTGVGFSVEKKEVEQLPQLPDSFEEIDKTLIFSDSKIGWAEGYDKYIKLLFRGKIPKYDLSRLRKEGAILKTFGGRASGPVPLKSLLENTKIIITEAKGRKLLPIECYDIVCHIASAIVSGGVRRSACISLSDLEDDRVAKAKVGEFWHTNPQRILSNNSVVYTEKPSSRKFMSEWIKLIESKCGERGIFNRTAAKYSAAKTGRRDPDYDFGGNPCQPEWATVLTKEGIRQIKDINVGNSIWSEDGWVKIINKENSGIKRVFKWRTNAGIFYGTKDHKVVSEGIKVKVRDAESIDILRGVSKEDSYELLSNVIMDGLILGDGSVHKASNNLIFLNIGKNDHDYFDSEIKSLIKKHRPGLTEEAYEIYTDITYNELPYTYDRSVPDRFKFGGSAIVKSFLRGIFSANGSVIISKNRGRVTLKTSSEKLVDDVQLMLSSIGIKSYKTENKKHKVEFRNGVYECKKSWDINITTDTIVFYNKIGFIQKYKMEKIERILNKKGKSKYSRLSDKISFDINEIEYISTEPVYNLTVDGKSHTYWTGGCNVANCMEVILRPNSFCNLSEAILRSEDSREELIKKVKYATVLACVQSTLTNFNFIGNKYRQNCIDERLLGVSLTGLMDHPKLNSVNKTSKKLLRDMKEEAIETAEEWARTLEIKMPAAITCVKPSGTVSQLTNCSSGVHTRYSKYYIRRVRVNRFDPIAKLLIESNIKYNPEVGTDMKSATTIVFDFYIKSPKLSATRDEMTALQQLEYWKMLKECWCEHNPSCTIYIKESEWISVAAWVYENWNNICGLSFLPYDSGAYQLAPYEEIDEETYNNLIGENAIINFNELSKYEKEDSTVGAKELACSAGGCNI</sequence>
<evidence type="ECO:0000313" key="6">
    <source>
        <dbReference type="EMBL" id="QJA52825.1"/>
    </source>
</evidence>
<keyword evidence="4" id="KW-0170">Cobalt</keyword>
<feature type="domain" description="DOD-type homing endonuclease" evidence="5">
    <location>
        <begin position="410"/>
        <end position="536"/>
    </location>
</feature>
<gene>
    <name evidence="6" type="ORF">TM448A03034_0004</name>
    <name evidence="7" type="ORF">TM448B01807_0013</name>
</gene>
<proteinExistence type="predicted"/>
<dbReference type="InterPro" id="IPR050862">
    <property type="entry name" value="RdRp_reductase_class-2"/>
</dbReference>
<dbReference type="InterPro" id="IPR004042">
    <property type="entry name" value="Intein_endonuc_central"/>
</dbReference>
<dbReference type="Pfam" id="PF14528">
    <property type="entry name" value="LAGLIDADG_3"/>
    <property type="match status" value="1"/>
</dbReference>
<dbReference type="InterPro" id="IPR040763">
    <property type="entry name" value="RNR_alpha_hel"/>
</dbReference>
<dbReference type="Gene3D" id="3.10.28.10">
    <property type="entry name" value="Homing endonucleases"/>
    <property type="match status" value="1"/>
</dbReference>
<evidence type="ECO:0000259" key="5">
    <source>
        <dbReference type="PROSITE" id="PS50819"/>
    </source>
</evidence>
<keyword evidence="2" id="KW-0846">Cobalamin</keyword>
<dbReference type="PANTHER" id="PTHR43371:SF1">
    <property type="entry name" value="RIBONUCLEOSIDE-DIPHOSPHATE REDUCTASE"/>
    <property type="match status" value="1"/>
</dbReference>
<dbReference type="PRINTS" id="PR00379">
    <property type="entry name" value="INTEIN"/>
</dbReference>
<protein>
    <submittedName>
        <fullName evidence="6">Putative homing endonuclease</fullName>
    </submittedName>
</protein>
<evidence type="ECO:0000256" key="3">
    <source>
        <dbReference type="ARBA" id="ARBA00023002"/>
    </source>
</evidence>
<dbReference type="InterPro" id="IPR036844">
    <property type="entry name" value="Hint_dom_sf"/>
</dbReference>
<dbReference type="AlphaFoldDB" id="A0A6H1ZZY2"/>
<keyword evidence="6" id="KW-0378">Hydrolase</keyword>
<evidence type="ECO:0000313" key="7">
    <source>
        <dbReference type="EMBL" id="QJI00059.1"/>
    </source>
</evidence>
<name>A0A6H1ZZY2_9ZZZZ</name>
<organism evidence="6">
    <name type="scientific">viral metagenome</name>
    <dbReference type="NCBI Taxonomy" id="1070528"/>
    <lineage>
        <taxon>unclassified sequences</taxon>
        <taxon>metagenomes</taxon>
        <taxon>organismal metagenomes</taxon>
    </lineage>
</organism>
<dbReference type="EMBL" id="MT144371">
    <property type="protein sequence ID" value="QJA52825.1"/>
    <property type="molecule type" value="Genomic_DNA"/>
</dbReference>
<dbReference type="EMBL" id="MT144825">
    <property type="protein sequence ID" value="QJI00059.1"/>
    <property type="molecule type" value="Genomic_DNA"/>
</dbReference>
<dbReference type="SUPFAM" id="SSF51294">
    <property type="entry name" value="Hedgehog/intein (Hint) domain"/>
    <property type="match status" value="1"/>
</dbReference>
<keyword evidence="6" id="KW-0255">Endonuclease</keyword>
<dbReference type="PANTHER" id="PTHR43371">
    <property type="entry name" value="VITAMIN B12-DEPENDENT RIBONUCLEOTIDE REDUCTASE"/>
    <property type="match status" value="1"/>
</dbReference>
<keyword evidence="3" id="KW-0560">Oxidoreductase</keyword>
<dbReference type="InterPro" id="IPR027434">
    <property type="entry name" value="Homing_endonucl"/>
</dbReference>
<dbReference type="SUPFAM" id="SSF55608">
    <property type="entry name" value="Homing endonucleases"/>
    <property type="match status" value="1"/>
</dbReference>
<dbReference type="InterPro" id="IPR004860">
    <property type="entry name" value="LAGLIDADG_dom"/>
</dbReference>
<dbReference type="Gene3D" id="3.20.70.20">
    <property type="match status" value="4"/>
</dbReference>
<dbReference type="GO" id="GO:0004748">
    <property type="term" value="F:ribonucleoside-diphosphate reductase activity, thioredoxin disulfide as acceptor"/>
    <property type="evidence" value="ECO:0007669"/>
    <property type="project" value="TreeGrafter"/>
</dbReference>
<dbReference type="PROSITE" id="PS50819">
    <property type="entry name" value="INTEIN_ENDONUCLEASE"/>
    <property type="match status" value="1"/>
</dbReference>
<evidence type="ECO:0000256" key="1">
    <source>
        <dbReference type="ARBA" id="ARBA00001922"/>
    </source>
</evidence>
<evidence type="ECO:0000256" key="4">
    <source>
        <dbReference type="ARBA" id="ARBA00023285"/>
    </source>
</evidence>
<dbReference type="GO" id="GO:0031419">
    <property type="term" value="F:cobalamin binding"/>
    <property type="evidence" value="ECO:0007669"/>
    <property type="project" value="UniProtKB-KW"/>
</dbReference>
<reference evidence="6" key="1">
    <citation type="submission" date="2020-03" db="EMBL/GenBank/DDBJ databases">
        <title>The deep terrestrial virosphere.</title>
        <authorList>
            <person name="Holmfeldt K."/>
            <person name="Nilsson E."/>
            <person name="Simone D."/>
            <person name="Lopez-Fernandez M."/>
            <person name="Wu X."/>
            <person name="de Brujin I."/>
            <person name="Lundin D."/>
            <person name="Andersson A."/>
            <person name="Bertilsson S."/>
            <person name="Dopson M."/>
        </authorList>
    </citation>
    <scope>NUCLEOTIDE SEQUENCE</scope>
    <source>
        <strain evidence="6">TM448A03034</strain>
        <strain evidence="7">TM448B01807</strain>
    </source>
</reference>